<keyword evidence="4" id="KW-0520">NAD</keyword>
<dbReference type="InterPro" id="IPR004146">
    <property type="entry name" value="DC1"/>
</dbReference>
<comment type="catalytic activity">
    <reaction evidence="6">
        <text>[protein]-dithiol + NAD(+) = [protein]-disulfide + NADH + H(+)</text>
        <dbReference type="Rhea" id="RHEA:18749"/>
        <dbReference type="Rhea" id="RHEA-COMP:10593"/>
        <dbReference type="Rhea" id="RHEA-COMP:10594"/>
        <dbReference type="ChEBI" id="CHEBI:15378"/>
        <dbReference type="ChEBI" id="CHEBI:29950"/>
        <dbReference type="ChEBI" id="CHEBI:50058"/>
        <dbReference type="ChEBI" id="CHEBI:57540"/>
        <dbReference type="ChEBI" id="CHEBI:57945"/>
        <dbReference type="EC" id="1.8.1.8"/>
    </reaction>
</comment>
<reference evidence="9 10" key="1">
    <citation type="journal article" date="2018" name="PLoS Genet.">
        <title>Population sequencing reveals clonal diversity and ancestral inbreeding in the grapevine cultivar Chardonnay.</title>
        <authorList>
            <person name="Roach M.J."/>
            <person name="Johnson D.L."/>
            <person name="Bohlmann J."/>
            <person name="van Vuuren H.J."/>
            <person name="Jones S.J."/>
            <person name="Pretorius I.S."/>
            <person name="Schmidt S.A."/>
            <person name="Borneman A.R."/>
        </authorList>
    </citation>
    <scope>NUCLEOTIDE SEQUENCE [LARGE SCALE GENOMIC DNA]</scope>
    <source>
        <strain evidence="10">cv. Chardonnay</strain>
        <tissue evidence="9">Leaf</tissue>
    </source>
</reference>
<dbReference type="EMBL" id="QGNW01002579">
    <property type="protein sequence ID" value="RVW17362.1"/>
    <property type="molecule type" value="Genomic_DNA"/>
</dbReference>
<dbReference type="InterPro" id="IPR052259">
    <property type="entry name" value="Nucleoredoxin-like"/>
</dbReference>
<dbReference type="Pfam" id="PF03107">
    <property type="entry name" value="C1_2"/>
    <property type="match status" value="1"/>
</dbReference>
<gene>
    <name evidence="9" type="primary">VvCHDh001118_1</name>
    <name evidence="9" type="ORF">CK203_069149</name>
</gene>
<dbReference type="InterPro" id="IPR013766">
    <property type="entry name" value="Thioredoxin_domain"/>
</dbReference>
<dbReference type="SUPFAM" id="SSF52833">
    <property type="entry name" value="Thioredoxin-like"/>
    <property type="match status" value="2"/>
</dbReference>
<dbReference type="PANTHER" id="PTHR13871:SF81">
    <property type="entry name" value="NUCLEOREDOXIN 3-RELATED"/>
    <property type="match status" value="1"/>
</dbReference>
<name>A0A438C2A1_VITVI</name>
<dbReference type="InterPro" id="IPR036249">
    <property type="entry name" value="Thioredoxin-like_sf"/>
</dbReference>
<accession>A0A438C2A1</accession>
<dbReference type="Gene3D" id="3.40.30.10">
    <property type="entry name" value="Glutaredoxin"/>
    <property type="match status" value="2"/>
</dbReference>
<evidence type="ECO:0000256" key="5">
    <source>
        <dbReference type="ARBA" id="ARBA00025782"/>
    </source>
</evidence>
<dbReference type="PANTHER" id="PTHR13871">
    <property type="entry name" value="THIOREDOXIN"/>
    <property type="match status" value="1"/>
</dbReference>
<evidence type="ECO:0000259" key="8">
    <source>
        <dbReference type="PROSITE" id="PS51352"/>
    </source>
</evidence>
<feature type="domain" description="Thioredoxin" evidence="8">
    <location>
        <begin position="1"/>
        <end position="141"/>
    </location>
</feature>
<dbReference type="PROSITE" id="PS51352">
    <property type="entry name" value="THIOREDOXIN_2"/>
    <property type="match status" value="1"/>
</dbReference>
<dbReference type="SUPFAM" id="SSF57889">
    <property type="entry name" value="Cysteine-rich domain"/>
    <property type="match status" value="1"/>
</dbReference>
<dbReference type="EC" id="1.8.1.8" evidence="1"/>
<evidence type="ECO:0000256" key="1">
    <source>
        <dbReference type="ARBA" id="ARBA00012612"/>
    </source>
</evidence>
<evidence type="ECO:0000256" key="4">
    <source>
        <dbReference type="ARBA" id="ARBA00023027"/>
    </source>
</evidence>
<protein>
    <recommendedName>
        <fullName evidence="1">protein-disulfide reductase</fullName>
        <ecNumber evidence="1">1.8.1.8</ecNumber>
    </recommendedName>
</protein>
<keyword evidence="3" id="KW-0560">Oxidoreductase</keyword>
<dbReference type="Proteomes" id="UP000288805">
    <property type="component" value="Unassembled WGS sequence"/>
</dbReference>
<dbReference type="InterPro" id="IPR012336">
    <property type="entry name" value="Thioredoxin-like_fold"/>
</dbReference>
<evidence type="ECO:0000256" key="7">
    <source>
        <dbReference type="ARBA" id="ARBA00047804"/>
    </source>
</evidence>
<evidence type="ECO:0000256" key="6">
    <source>
        <dbReference type="ARBA" id="ARBA00047388"/>
    </source>
</evidence>
<evidence type="ECO:0000313" key="9">
    <source>
        <dbReference type="EMBL" id="RVW17362.1"/>
    </source>
</evidence>
<evidence type="ECO:0000313" key="10">
    <source>
        <dbReference type="Proteomes" id="UP000288805"/>
    </source>
</evidence>
<comment type="caution">
    <text evidence="9">The sequence shown here is derived from an EMBL/GenBank/DDBJ whole genome shotgun (WGS) entry which is preliminary data.</text>
</comment>
<sequence length="324" mass="36693">MAGPDLGVESVDSNDIITVLASEGIEFLLSGEGKVSLSSTEGKMICLFFSANWCRPCRTFTPQLVQIYNSLIKTGRMIEIIFISFDRDETGFGEHFKSMPWLAVPFNVDLHRRLSDHYHVDHIPSFIPLAWMENQLKKMQLGCNIHRLELLQILVSELVGKTIGLYFAAHWCPPCRAFTAQLIEAYNKLVATRNQCFEIIFVSTDRDHQEFDLSLSSDGKTISTNGRAIISSYGAMAFPFTESRTTEIEAALKEEGDALPRQVKDLKHEHILKLDMAKAYVCDSCKKLGRFWAFSCDVCDYDLHPTCVEEKQETYLEDPVMGLV</sequence>
<comment type="catalytic activity">
    <reaction evidence="7">
        <text>[protein]-dithiol + NADP(+) = [protein]-disulfide + NADPH + H(+)</text>
        <dbReference type="Rhea" id="RHEA:18753"/>
        <dbReference type="Rhea" id="RHEA-COMP:10593"/>
        <dbReference type="Rhea" id="RHEA-COMP:10594"/>
        <dbReference type="ChEBI" id="CHEBI:15378"/>
        <dbReference type="ChEBI" id="CHEBI:29950"/>
        <dbReference type="ChEBI" id="CHEBI:50058"/>
        <dbReference type="ChEBI" id="CHEBI:57783"/>
        <dbReference type="ChEBI" id="CHEBI:58349"/>
        <dbReference type="EC" id="1.8.1.8"/>
    </reaction>
</comment>
<organism evidence="9 10">
    <name type="scientific">Vitis vinifera</name>
    <name type="common">Grape</name>
    <dbReference type="NCBI Taxonomy" id="29760"/>
    <lineage>
        <taxon>Eukaryota</taxon>
        <taxon>Viridiplantae</taxon>
        <taxon>Streptophyta</taxon>
        <taxon>Embryophyta</taxon>
        <taxon>Tracheophyta</taxon>
        <taxon>Spermatophyta</taxon>
        <taxon>Magnoliopsida</taxon>
        <taxon>eudicotyledons</taxon>
        <taxon>Gunneridae</taxon>
        <taxon>Pentapetalae</taxon>
        <taxon>rosids</taxon>
        <taxon>Vitales</taxon>
        <taxon>Vitaceae</taxon>
        <taxon>Viteae</taxon>
        <taxon>Vitis</taxon>
    </lineage>
</organism>
<dbReference type="AlphaFoldDB" id="A0A438C2A1"/>
<evidence type="ECO:0000256" key="3">
    <source>
        <dbReference type="ARBA" id="ARBA00023002"/>
    </source>
</evidence>
<comment type="similarity">
    <text evidence="5">Belongs to the nucleoredoxin family.</text>
</comment>
<evidence type="ECO:0000256" key="2">
    <source>
        <dbReference type="ARBA" id="ARBA00022737"/>
    </source>
</evidence>
<dbReference type="InterPro" id="IPR046349">
    <property type="entry name" value="C1-like_sf"/>
</dbReference>
<dbReference type="Pfam" id="PF13905">
    <property type="entry name" value="Thioredoxin_8"/>
    <property type="match status" value="2"/>
</dbReference>
<keyword evidence="2" id="KW-0677">Repeat</keyword>
<dbReference type="GO" id="GO:0047134">
    <property type="term" value="F:protein-disulfide reductase [NAD(P)H] activity"/>
    <property type="evidence" value="ECO:0007669"/>
    <property type="project" value="UniProtKB-EC"/>
</dbReference>
<proteinExistence type="inferred from homology"/>